<sequence length="60" mass="6675">MKQVVKKEIIKWSDVGVIYPISDSVWVSPVQCVPKKGGIIVVANEKNKLIPTKAVTGWRI</sequence>
<dbReference type="Gene3D" id="3.10.10.10">
    <property type="entry name" value="HIV Type 1 Reverse Transcriptase, subunit A, domain 1"/>
    <property type="match status" value="1"/>
</dbReference>
<dbReference type="InterPro" id="IPR043502">
    <property type="entry name" value="DNA/RNA_pol_sf"/>
</dbReference>
<evidence type="ECO:0000313" key="2">
    <source>
        <dbReference type="Proteomes" id="UP000265520"/>
    </source>
</evidence>
<dbReference type="Proteomes" id="UP000265520">
    <property type="component" value="Unassembled WGS sequence"/>
</dbReference>
<keyword evidence="2" id="KW-1185">Reference proteome</keyword>
<dbReference type="EMBL" id="LXQA010526893">
    <property type="protein sequence ID" value="MCI57319.1"/>
    <property type="molecule type" value="Genomic_DNA"/>
</dbReference>
<protein>
    <submittedName>
        <fullName evidence="1">Uncharacterized protein</fullName>
    </submittedName>
</protein>
<reference evidence="1 2" key="1">
    <citation type="journal article" date="2018" name="Front. Plant Sci.">
        <title>Red Clover (Trifolium pratense) and Zigzag Clover (T. medium) - A Picture of Genomic Similarities and Differences.</title>
        <authorList>
            <person name="Dluhosova J."/>
            <person name="Istvanek J."/>
            <person name="Nedelnik J."/>
            <person name="Repkova J."/>
        </authorList>
    </citation>
    <scope>NUCLEOTIDE SEQUENCE [LARGE SCALE GENOMIC DNA]</scope>
    <source>
        <strain evidence="2">cv. 10/8</strain>
        <tissue evidence="1">Leaf</tissue>
    </source>
</reference>
<feature type="non-terminal residue" evidence="1">
    <location>
        <position position="60"/>
    </location>
</feature>
<organism evidence="1 2">
    <name type="scientific">Trifolium medium</name>
    <dbReference type="NCBI Taxonomy" id="97028"/>
    <lineage>
        <taxon>Eukaryota</taxon>
        <taxon>Viridiplantae</taxon>
        <taxon>Streptophyta</taxon>
        <taxon>Embryophyta</taxon>
        <taxon>Tracheophyta</taxon>
        <taxon>Spermatophyta</taxon>
        <taxon>Magnoliopsida</taxon>
        <taxon>eudicotyledons</taxon>
        <taxon>Gunneridae</taxon>
        <taxon>Pentapetalae</taxon>
        <taxon>rosids</taxon>
        <taxon>fabids</taxon>
        <taxon>Fabales</taxon>
        <taxon>Fabaceae</taxon>
        <taxon>Papilionoideae</taxon>
        <taxon>50 kb inversion clade</taxon>
        <taxon>NPAAA clade</taxon>
        <taxon>Hologalegina</taxon>
        <taxon>IRL clade</taxon>
        <taxon>Trifolieae</taxon>
        <taxon>Trifolium</taxon>
    </lineage>
</organism>
<proteinExistence type="predicted"/>
<accession>A0A392T8F4</accession>
<name>A0A392T8F4_9FABA</name>
<comment type="caution">
    <text evidence="1">The sequence shown here is derived from an EMBL/GenBank/DDBJ whole genome shotgun (WGS) entry which is preliminary data.</text>
</comment>
<dbReference type="SUPFAM" id="SSF56672">
    <property type="entry name" value="DNA/RNA polymerases"/>
    <property type="match status" value="1"/>
</dbReference>
<evidence type="ECO:0000313" key="1">
    <source>
        <dbReference type="EMBL" id="MCI57319.1"/>
    </source>
</evidence>
<dbReference type="AlphaFoldDB" id="A0A392T8F4"/>